<dbReference type="PANTHER" id="PTHR32196">
    <property type="entry name" value="ABC TRANSPORTER PERMEASE PROTEIN YPHD-RELATED-RELATED"/>
    <property type="match status" value="1"/>
</dbReference>
<evidence type="ECO:0000256" key="5">
    <source>
        <dbReference type="ARBA" id="ARBA00023136"/>
    </source>
</evidence>
<feature type="transmembrane region" description="Helical" evidence="6">
    <location>
        <begin position="277"/>
        <end position="296"/>
    </location>
</feature>
<dbReference type="Pfam" id="PF02653">
    <property type="entry name" value="BPD_transp_2"/>
    <property type="match status" value="1"/>
</dbReference>
<feature type="transmembrane region" description="Helical" evidence="6">
    <location>
        <begin position="101"/>
        <end position="122"/>
    </location>
</feature>
<evidence type="ECO:0000256" key="1">
    <source>
        <dbReference type="ARBA" id="ARBA00004651"/>
    </source>
</evidence>
<gene>
    <name evidence="7" type="ORF">ABR64_00090</name>
</gene>
<protein>
    <recommendedName>
        <fullName evidence="9">ABC transporter permease</fullName>
    </recommendedName>
</protein>
<evidence type="ECO:0000313" key="7">
    <source>
        <dbReference type="EMBL" id="KRO32811.1"/>
    </source>
</evidence>
<evidence type="ECO:0000313" key="8">
    <source>
        <dbReference type="Proteomes" id="UP000053349"/>
    </source>
</evidence>
<dbReference type="InterPro" id="IPR001851">
    <property type="entry name" value="ABC_transp_permease"/>
</dbReference>
<comment type="caution">
    <text evidence="7">The sequence shown here is derived from an EMBL/GenBank/DDBJ whole genome shotgun (WGS) entry which is preliminary data.</text>
</comment>
<organism evidence="7 8">
    <name type="scientific">Actinobacteria bacterium BACL2 MAG-121001-bin67</name>
    <dbReference type="NCBI Taxonomy" id="1655572"/>
    <lineage>
        <taxon>Bacteria</taxon>
        <taxon>Bacillati</taxon>
        <taxon>Actinomycetota</taxon>
        <taxon>Actinomycetes</taxon>
        <taxon>Actinomycetes incertae sedis</taxon>
        <taxon>ac1 cluster</taxon>
    </lineage>
</organism>
<evidence type="ECO:0000256" key="2">
    <source>
        <dbReference type="ARBA" id="ARBA00022475"/>
    </source>
</evidence>
<accession>A0A0R2P7M8</accession>
<keyword evidence="3 6" id="KW-0812">Transmembrane</keyword>
<keyword evidence="2" id="KW-1003">Cell membrane</keyword>
<dbReference type="Proteomes" id="UP000053349">
    <property type="component" value="Unassembled WGS sequence"/>
</dbReference>
<feature type="transmembrane region" description="Helical" evidence="6">
    <location>
        <begin position="76"/>
        <end position="95"/>
    </location>
</feature>
<feature type="transmembrane region" description="Helical" evidence="6">
    <location>
        <begin position="174"/>
        <end position="192"/>
    </location>
</feature>
<dbReference type="CDD" id="cd06579">
    <property type="entry name" value="TM_PBP1_transp_AraH_like"/>
    <property type="match status" value="1"/>
</dbReference>
<evidence type="ECO:0000256" key="4">
    <source>
        <dbReference type="ARBA" id="ARBA00022989"/>
    </source>
</evidence>
<reference evidence="7 8" key="1">
    <citation type="submission" date="2015-10" db="EMBL/GenBank/DDBJ databases">
        <title>Metagenome-Assembled Genomes uncover a global brackish microbiome.</title>
        <authorList>
            <person name="Hugerth L.W."/>
            <person name="Larsson J."/>
            <person name="Alneberg J."/>
            <person name="Lindh M.V."/>
            <person name="Legrand C."/>
            <person name="Pinhassi J."/>
            <person name="Andersson A.F."/>
        </authorList>
    </citation>
    <scope>NUCLEOTIDE SEQUENCE [LARGE SCALE GENOMIC DNA]</scope>
    <source>
        <strain evidence="7">BACL2 MAG-121001-bin67</strain>
    </source>
</reference>
<evidence type="ECO:0000256" key="6">
    <source>
        <dbReference type="SAM" id="Phobius"/>
    </source>
</evidence>
<dbReference type="GO" id="GO:0022857">
    <property type="term" value="F:transmembrane transporter activity"/>
    <property type="evidence" value="ECO:0007669"/>
    <property type="project" value="InterPro"/>
</dbReference>
<sequence>MAIDNVTVKKIVIPDRFKPVLGASGFYFMMMAVFIYFAPDVFLQVGMFTAVFLSLPLFIIMGLSLVFVTVSGEIDLSFPSTLALTGLIFSLTLTATDYNFWLAFLASVTTGVACGLFVGFLVTKLGFSSLITTLGVNFMFAGITQVLNKGQLRQFPKFDDSPIRAAVVGSWGPIPAQLIWGLGIALILGIIFNRHRFGIHVHIAGDNPEAGRAMGVNISRVKVLCFVLVGVCCSITSTISILMNSTYYSTMGEGYLLPVLAAVFVGGTPVTGGKGTIAGLVIGATTVVFINTGVVAVGLDGYYTGLGFGLVIILSLLGHRALSGRLSR</sequence>
<feature type="transmembrane region" description="Helical" evidence="6">
    <location>
        <begin position="302"/>
        <end position="322"/>
    </location>
</feature>
<dbReference type="AlphaFoldDB" id="A0A0R2P7M8"/>
<evidence type="ECO:0008006" key="9">
    <source>
        <dbReference type="Google" id="ProtNLM"/>
    </source>
</evidence>
<proteinExistence type="predicted"/>
<feature type="transmembrane region" description="Helical" evidence="6">
    <location>
        <begin position="255"/>
        <end position="272"/>
    </location>
</feature>
<feature type="transmembrane region" description="Helical" evidence="6">
    <location>
        <begin position="20"/>
        <end position="39"/>
    </location>
</feature>
<feature type="transmembrane region" description="Helical" evidence="6">
    <location>
        <begin position="45"/>
        <end position="69"/>
    </location>
</feature>
<keyword evidence="4 6" id="KW-1133">Transmembrane helix</keyword>
<evidence type="ECO:0000256" key="3">
    <source>
        <dbReference type="ARBA" id="ARBA00022692"/>
    </source>
</evidence>
<dbReference type="GO" id="GO:0005886">
    <property type="term" value="C:plasma membrane"/>
    <property type="evidence" value="ECO:0007669"/>
    <property type="project" value="UniProtKB-SubCell"/>
</dbReference>
<comment type="subcellular location">
    <subcellularLocation>
        <location evidence="1">Cell membrane</location>
        <topology evidence="1">Multi-pass membrane protein</topology>
    </subcellularLocation>
</comment>
<name>A0A0R2P7M8_9ACTN</name>
<keyword evidence="5 6" id="KW-0472">Membrane</keyword>
<feature type="transmembrane region" description="Helical" evidence="6">
    <location>
        <begin position="223"/>
        <end position="243"/>
    </location>
</feature>
<feature type="transmembrane region" description="Helical" evidence="6">
    <location>
        <begin position="129"/>
        <end position="147"/>
    </location>
</feature>
<dbReference type="EMBL" id="LIAW01000049">
    <property type="protein sequence ID" value="KRO32811.1"/>
    <property type="molecule type" value="Genomic_DNA"/>
</dbReference>